<dbReference type="SMR" id="A0A482XK44"/>
<accession>A0A482XK44</accession>
<evidence type="ECO:0000256" key="6">
    <source>
        <dbReference type="SAM" id="MobiDB-lite"/>
    </source>
</evidence>
<dbReference type="PANTHER" id="PTHR15073">
    <property type="entry name" value="MICROTUBULE-ASSOCIATED PROTEIN"/>
    <property type="match status" value="1"/>
</dbReference>
<evidence type="ECO:0000256" key="2">
    <source>
        <dbReference type="ARBA" id="ARBA00007525"/>
    </source>
</evidence>
<feature type="compositionally biased region" description="Pro residues" evidence="6">
    <location>
        <begin position="652"/>
        <end position="662"/>
    </location>
</feature>
<feature type="region of interest" description="Disordered" evidence="6">
    <location>
        <begin position="530"/>
        <end position="721"/>
    </location>
</feature>
<dbReference type="PANTHER" id="PTHR15073:SF1">
    <property type="entry name" value="RETICULOCYTE-BINDING PROTEIN HOMOLOG 2A"/>
    <property type="match status" value="1"/>
</dbReference>
<dbReference type="STRING" id="195883.A0A482XK44"/>
<dbReference type="Pfam" id="PF05672">
    <property type="entry name" value="MAP7"/>
    <property type="match status" value="1"/>
</dbReference>
<reference evidence="7 8" key="1">
    <citation type="journal article" date="2017" name="Gigascience">
        <title>Genome sequence of the small brown planthopper, Laodelphax striatellus.</title>
        <authorList>
            <person name="Zhu J."/>
            <person name="Jiang F."/>
            <person name="Wang X."/>
            <person name="Yang P."/>
            <person name="Bao Y."/>
            <person name="Zhao W."/>
            <person name="Wang W."/>
            <person name="Lu H."/>
            <person name="Wang Q."/>
            <person name="Cui N."/>
            <person name="Li J."/>
            <person name="Chen X."/>
            <person name="Luo L."/>
            <person name="Yu J."/>
            <person name="Kang L."/>
            <person name="Cui F."/>
        </authorList>
    </citation>
    <scope>NUCLEOTIDE SEQUENCE [LARGE SCALE GENOMIC DNA]</scope>
    <source>
        <strain evidence="7">Lst14</strain>
    </source>
</reference>
<feature type="compositionally biased region" description="Low complexity" evidence="6">
    <location>
        <begin position="408"/>
        <end position="431"/>
    </location>
</feature>
<feature type="compositionally biased region" description="Polar residues" evidence="6">
    <location>
        <begin position="258"/>
        <end position="271"/>
    </location>
</feature>
<feature type="compositionally biased region" description="Polar residues" evidence="6">
    <location>
        <begin position="709"/>
        <end position="721"/>
    </location>
</feature>
<keyword evidence="3" id="KW-0963">Cytoplasm</keyword>
<dbReference type="OrthoDB" id="6433611at2759"/>
<feature type="compositionally biased region" description="Polar residues" evidence="6">
    <location>
        <begin position="601"/>
        <end position="610"/>
    </location>
</feature>
<feature type="compositionally biased region" description="Polar residues" evidence="6">
    <location>
        <begin position="189"/>
        <end position="199"/>
    </location>
</feature>
<feature type="compositionally biased region" description="Basic and acidic residues" evidence="6">
    <location>
        <begin position="15"/>
        <end position="25"/>
    </location>
</feature>
<dbReference type="GO" id="GO:0000226">
    <property type="term" value="P:microtubule cytoskeleton organization"/>
    <property type="evidence" value="ECO:0007669"/>
    <property type="project" value="InterPro"/>
</dbReference>
<name>A0A482XK44_LAOST</name>
<evidence type="ECO:0008006" key="9">
    <source>
        <dbReference type="Google" id="ProtNLM"/>
    </source>
</evidence>
<feature type="compositionally biased region" description="Low complexity" evidence="6">
    <location>
        <begin position="317"/>
        <end position="329"/>
    </location>
</feature>
<feature type="region of interest" description="Disordered" evidence="6">
    <location>
        <begin position="463"/>
        <end position="511"/>
    </location>
</feature>
<feature type="compositionally biased region" description="Basic residues" evidence="6">
    <location>
        <begin position="179"/>
        <end position="188"/>
    </location>
</feature>
<evidence type="ECO:0000256" key="4">
    <source>
        <dbReference type="ARBA" id="ARBA00023054"/>
    </source>
</evidence>
<proteinExistence type="inferred from homology"/>
<feature type="compositionally biased region" description="Polar residues" evidence="6">
    <location>
        <begin position="683"/>
        <end position="701"/>
    </location>
</feature>
<feature type="compositionally biased region" description="Low complexity" evidence="6">
    <location>
        <begin position="230"/>
        <end position="241"/>
    </location>
</feature>
<feature type="compositionally biased region" description="Basic and acidic residues" evidence="6">
    <location>
        <begin position="530"/>
        <end position="585"/>
    </location>
</feature>
<protein>
    <recommendedName>
        <fullName evidence="9">MAP7 domain-containing protein</fullName>
    </recommendedName>
</protein>
<dbReference type="Proteomes" id="UP000291343">
    <property type="component" value="Unassembled WGS sequence"/>
</dbReference>
<evidence type="ECO:0000256" key="1">
    <source>
        <dbReference type="ARBA" id="ARBA00004245"/>
    </source>
</evidence>
<comment type="subcellular location">
    <subcellularLocation>
        <location evidence="1">Cytoplasm</location>
        <location evidence="1">Cytoskeleton</location>
    </subcellularLocation>
</comment>
<feature type="compositionally biased region" description="Polar residues" evidence="6">
    <location>
        <begin position="210"/>
        <end position="229"/>
    </location>
</feature>
<feature type="compositionally biased region" description="Low complexity" evidence="6">
    <location>
        <begin position="47"/>
        <end position="60"/>
    </location>
</feature>
<feature type="compositionally biased region" description="Basic and acidic residues" evidence="6">
    <location>
        <begin position="671"/>
        <end position="681"/>
    </location>
</feature>
<evidence type="ECO:0000313" key="8">
    <source>
        <dbReference type="Proteomes" id="UP000291343"/>
    </source>
</evidence>
<feature type="region of interest" description="Disordered" evidence="6">
    <location>
        <begin position="408"/>
        <end position="443"/>
    </location>
</feature>
<dbReference type="InParanoid" id="A0A482XK44"/>
<evidence type="ECO:0000256" key="5">
    <source>
        <dbReference type="ARBA" id="ARBA00023212"/>
    </source>
</evidence>
<gene>
    <name evidence="7" type="ORF">LSTR_LSTR012530</name>
</gene>
<evidence type="ECO:0000256" key="3">
    <source>
        <dbReference type="ARBA" id="ARBA00022490"/>
    </source>
</evidence>
<dbReference type="EMBL" id="QKKF02006307">
    <property type="protein sequence ID" value="RZF46455.1"/>
    <property type="molecule type" value="Genomic_DNA"/>
</dbReference>
<comment type="similarity">
    <text evidence="2">Belongs to the MAP7 family.</text>
</comment>
<feature type="region of interest" description="Disordered" evidence="6">
    <location>
        <begin position="1"/>
        <end position="351"/>
    </location>
</feature>
<keyword evidence="8" id="KW-1185">Reference proteome</keyword>
<keyword evidence="5" id="KW-0206">Cytoskeleton</keyword>
<dbReference type="InterPro" id="IPR051483">
    <property type="entry name" value="MAP7_domain-containing"/>
</dbReference>
<sequence>MMLSMTAPPGPLTRRSSERELDGSKKRATSAGGINRNKTEGDEGDGSSASATALAAARVAAVRRKTDLMPTIPSPRDRDLAALAPSRPHSSRHMRSPGRAYSMSRLDVLSRPRKRPTTPSPSAATSADPSLSRSMTHLAHQPPAHTAAGVSLGRSGKTRSMSQLNAPVPPPPRPTRAERLRRKARHAASSHSPLEQSPSPGMRSGEVTPSRPQSALSQHSVTSSISGGMTTSVTSSNVRSRPVATPRRPRPYSIAVTGISSAPDTPRQSLSSEHRAGKSGASANEKPPLPKVHTTKKQPAPAKPELAKKPSEKIKSTKSSAATTPKATPLQSPGVEAPPLPPSSDNPVVDVTTLTTATTLVANGGDVAGAFNETVAATHRTDQPLTPTEVASSDKVVAVAAADAKPLPAAKVEQPTPEQLQPATTAAAQPQNVQPDTLHELPESDMTASMIARKITTEEEAKAALAERRRLAREQAEREAEMERQRLEAERLAEEERLRVEEEEQKRAEEEQLRLLEEARLAEEQRLQEAIKETQKREEEERRRKEEEEKLKKEKEEADRKAKEEAEKQRQEMEIRLKKEEEDRQARRKRVEAIMLRTRGKGTTPTSTPSKDGDELYDSPSDELKMSANNGVVEQFLAAERNQPTAVVLDQPPSPPQPPAPVPSKHNGHRNGHDHNDEALEKNNITNNLLDLSSLETSQPTGEILQPSPGDTTTNGKLANEDSVNFNNQSFIAFQDSNTVNDLLS</sequence>
<dbReference type="AlphaFoldDB" id="A0A482XK44"/>
<keyword evidence="4" id="KW-0175">Coiled coil</keyword>
<dbReference type="GO" id="GO:0015630">
    <property type="term" value="C:microtubule cytoskeleton"/>
    <property type="evidence" value="ECO:0007669"/>
    <property type="project" value="InterPro"/>
</dbReference>
<evidence type="ECO:0000313" key="7">
    <source>
        <dbReference type="EMBL" id="RZF46455.1"/>
    </source>
</evidence>
<feature type="compositionally biased region" description="Basic and acidic residues" evidence="6">
    <location>
        <begin position="305"/>
        <end position="315"/>
    </location>
</feature>
<dbReference type="InterPro" id="IPR008604">
    <property type="entry name" value="MAP7_fam"/>
</dbReference>
<organism evidence="7 8">
    <name type="scientific">Laodelphax striatellus</name>
    <name type="common">Small brown planthopper</name>
    <name type="synonym">Delphax striatella</name>
    <dbReference type="NCBI Taxonomy" id="195883"/>
    <lineage>
        <taxon>Eukaryota</taxon>
        <taxon>Metazoa</taxon>
        <taxon>Ecdysozoa</taxon>
        <taxon>Arthropoda</taxon>
        <taxon>Hexapoda</taxon>
        <taxon>Insecta</taxon>
        <taxon>Pterygota</taxon>
        <taxon>Neoptera</taxon>
        <taxon>Paraneoptera</taxon>
        <taxon>Hemiptera</taxon>
        <taxon>Auchenorrhyncha</taxon>
        <taxon>Fulgoroidea</taxon>
        <taxon>Delphacidae</taxon>
        <taxon>Criomorphinae</taxon>
        <taxon>Laodelphax</taxon>
    </lineage>
</organism>
<comment type="caution">
    <text evidence="7">The sequence shown here is derived from an EMBL/GenBank/DDBJ whole genome shotgun (WGS) entry which is preliminary data.</text>
</comment>